<feature type="transmembrane region" description="Helical" evidence="1">
    <location>
        <begin position="28"/>
        <end position="49"/>
    </location>
</feature>
<organism evidence="2 3">
    <name type="scientific">Aliterella atlantica CENA595</name>
    <dbReference type="NCBI Taxonomy" id="1618023"/>
    <lineage>
        <taxon>Bacteria</taxon>
        <taxon>Bacillati</taxon>
        <taxon>Cyanobacteriota</taxon>
        <taxon>Cyanophyceae</taxon>
        <taxon>Chroococcidiopsidales</taxon>
        <taxon>Aliterellaceae</taxon>
        <taxon>Aliterella</taxon>
    </lineage>
</organism>
<evidence type="ECO:0008006" key="4">
    <source>
        <dbReference type="Google" id="ProtNLM"/>
    </source>
</evidence>
<feature type="transmembrane region" description="Helical" evidence="1">
    <location>
        <begin position="55"/>
        <end position="82"/>
    </location>
</feature>
<keyword evidence="1" id="KW-1133">Transmembrane helix</keyword>
<keyword evidence="1" id="KW-0812">Transmembrane</keyword>
<name>A0A0D8ZR50_9CYAN</name>
<dbReference type="EMBL" id="JYON01000014">
    <property type="protein sequence ID" value="KJH71190.1"/>
    <property type="molecule type" value="Genomic_DNA"/>
</dbReference>
<proteinExistence type="predicted"/>
<keyword evidence="3" id="KW-1185">Reference proteome</keyword>
<comment type="caution">
    <text evidence="2">The sequence shown here is derived from an EMBL/GenBank/DDBJ whole genome shotgun (WGS) entry which is preliminary data.</text>
</comment>
<gene>
    <name evidence="2" type="ORF">UH38_14390</name>
</gene>
<evidence type="ECO:0000313" key="3">
    <source>
        <dbReference type="Proteomes" id="UP000032452"/>
    </source>
</evidence>
<dbReference type="Proteomes" id="UP000032452">
    <property type="component" value="Unassembled WGS sequence"/>
</dbReference>
<evidence type="ECO:0000256" key="1">
    <source>
        <dbReference type="SAM" id="Phobius"/>
    </source>
</evidence>
<reference evidence="2 3" key="1">
    <citation type="submission" date="2015-02" db="EMBL/GenBank/DDBJ databases">
        <title>Draft genome of a novel marine cyanobacterium (Chroococcales) isolated from South Atlantic Ocean.</title>
        <authorList>
            <person name="Rigonato J."/>
            <person name="Alvarenga D.O."/>
            <person name="Branco L.H."/>
            <person name="Varani A.M."/>
            <person name="Brandini F.P."/>
            <person name="Fiore M.F."/>
        </authorList>
    </citation>
    <scope>NUCLEOTIDE SEQUENCE [LARGE SCALE GENOMIC DNA]</scope>
    <source>
        <strain evidence="2 3">CENA595</strain>
    </source>
</reference>
<dbReference type="AlphaFoldDB" id="A0A0D8ZR50"/>
<keyword evidence="1" id="KW-0472">Membrane</keyword>
<accession>A0A0D8ZR50</accession>
<protein>
    <recommendedName>
        <fullName evidence="4">DUF4282 domain-containing protein</fullName>
    </recommendedName>
</protein>
<evidence type="ECO:0000313" key="2">
    <source>
        <dbReference type="EMBL" id="KJH71190.1"/>
    </source>
</evidence>
<sequence length="90" mass="9742">MSNISPSSTPSQSRLYQGLINTLKTLKLVGFGFVALYSLFLLAQLSGVLGVSGFILALMSFAIGIISVYVTFQVLIAIIDLLSRIEENTR</sequence>
<dbReference type="STRING" id="1618023.UH38_14390"/>